<evidence type="ECO:0000313" key="2">
    <source>
        <dbReference type="Proteomes" id="UP000700334"/>
    </source>
</evidence>
<evidence type="ECO:0000313" key="1">
    <source>
        <dbReference type="EMBL" id="KAG8507950.1"/>
    </source>
</evidence>
<keyword evidence="2" id="KW-1185">Reference proteome</keyword>
<organism evidence="1 2">
    <name type="scientific">Galemys pyrenaicus</name>
    <name type="common">Iberian desman</name>
    <name type="synonym">Pyrenean desman</name>
    <dbReference type="NCBI Taxonomy" id="202257"/>
    <lineage>
        <taxon>Eukaryota</taxon>
        <taxon>Metazoa</taxon>
        <taxon>Chordata</taxon>
        <taxon>Craniata</taxon>
        <taxon>Vertebrata</taxon>
        <taxon>Euteleostomi</taxon>
        <taxon>Mammalia</taxon>
        <taxon>Eutheria</taxon>
        <taxon>Laurasiatheria</taxon>
        <taxon>Eulipotyphla</taxon>
        <taxon>Talpidae</taxon>
        <taxon>Galemys</taxon>
    </lineage>
</organism>
<accession>A0A8J6DHG6</accession>
<gene>
    <name evidence="1" type="ORF">J0S82_007549</name>
</gene>
<dbReference type="EMBL" id="JAGFMF010012074">
    <property type="protein sequence ID" value="KAG8507950.1"/>
    <property type="molecule type" value="Genomic_DNA"/>
</dbReference>
<sequence>MTQSMFRVSILYMWPSSLFYTTGIRIDSGDIVIHTAHLKGILCHLAVWICLDKTEHCYSFTAITEWAIIYDIKKKRYYLVVELEQEMINEVLYTMIEIIAPPEHEHSMWVGNSILTTLFTSQQI</sequence>
<protein>
    <submittedName>
        <fullName evidence="1">Uncharacterized protein</fullName>
    </submittedName>
</protein>
<reference evidence="1" key="1">
    <citation type="journal article" date="2021" name="Evol. Appl.">
        <title>The genome of the Pyrenean desman and the effects of bottlenecks and inbreeding on the genomic landscape of an endangered species.</title>
        <authorList>
            <person name="Escoda L."/>
            <person name="Castresana J."/>
        </authorList>
    </citation>
    <scope>NUCLEOTIDE SEQUENCE</scope>
    <source>
        <strain evidence="1">IBE-C5619</strain>
    </source>
</reference>
<dbReference type="Proteomes" id="UP000700334">
    <property type="component" value="Unassembled WGS sequence"/>
</dbReference>
<proteinExistence type="predicted"/>
<name>A0A8J6DHG6_GALPY</name>
<dbReference type="AlphaFoldDB" id="A0A8J6DHG6"/>
<comment type="caution">
    <text evidence="1">The sequence shown here is derived from an EMBL/GenBank/DDBJ whole genome shotgun (WGS) entry which is preliminary data.</text>
</comment>